<feature type="compositionally biased region" description="Basic and acidic residues" evidence="1">
    <location>
        <begin position="106"/>
        <end position="117"/>
    </location>
</feature>
<dbReference type="AlphaFoldDB" id="A0A5N5TGF0"/>
<feature type="compositionally biased region" description="Acidic residues" evidence="1">
    <location>
        <begin position="79"/>
        <end position="92"/>
    </location>
</feature>
<sequence>MWVKNNMALRNYMQGEKEEYVDIEVESKPKFDLQSFHKAQAKRQPVIRSKLIDLDSLLPNRKSKLTMKAVKAHNKAYRDEDDETSSDSESEDIAPTFKSQISILSERPKGETPEERRERKHQLKLLRKSRRQEKKINKLIYSEANNDSQKNAVRCKIHKIRKV</sequence>
<proteinExistence type="predicted"/>
<keyword evidence="3" id="KW-1185">Reference proteome</keyword>
<feature type="region of interest" description="Disordered" evidence="1">
    <location>
        <begin position="72"/>
        <end position="130"/>
    </location>
</feature>
<evidence type="ECO:0000313" key="2">
    <source>
        <dbReference type="EMBL" id="KAB7505259.1"/>
    </source>
</evidence>
<protein>
    <submittedName>
        <fullName evidence="2">Uncharacterized protein</fullName>
    </submittedName>
</protein>
<accession>A0A5N5TGF0</accession>
<evidence type="ECO:0000256" key="1">
    <source>
        <dbReference type="SAM" id="MobiDB-lite"/>
    </source>
</evidence>
<feature type="compositionally biased region" description="Basic residues" evidence="1">
    <location>
        <begin position="118"/>
        <end position="130"/>
    </location>
</feature>
<organism evidence="2 3">
    <name type="scientific">Armadillidium nasatum</name>
    <dbReference type="NCBI Taxonomy" id="96803"/>
    <lineage>
        <taxon>Eukaryota</taxon>
        <taxon>Metazoa</taxon>
        <taxon>Ecdysozoa</taxon>
        <taxon>Arthropoda</taxon>
        <taxon>Crustacea</taxon>
        <taxon>Multicrustacea</taxon>
        <taxon>Malacostraca</taxon>
        <taxon>Eumalacostraca</taxon>
        <taxon>Peracarida</taxon>
        <taxon>Isopoda</taxon>
        <taxon>Oniscidea</taxon>
        <taxon>Crinocheta</taxon>
        <taxon>Armadillidiidae</taxon>
        <taxon>Armadillidium</taxon>
    </lineage>
</organism>
<comment type="caution">
    <text evidence="2">The sequence shown here is derived from an EMBL/GenBank/DDBJ whole genome shotgun (WGS) entry which is preliminary data.</text>
</comment>
<name>A0A5N5TGF0_9CRUS</name>
<gene>
    <name evidence="2" type="ORF">Anas_09465</name>
</gene>
<evidence type="ECO:0000313" key="3">
    <source>
        <dbReference type="Proteomes" id="UP000326759"/>
    </source>
</evidence>
<dbReference type="OrthoDB" id="5852896at2759"/>
<reference evidence="2 3" key="1">
    <citation type="journal article" date="2019" name="PLoS Biol.">
        <title>Sex chromosomes control vertical transmission of feminizing Wolbachia symbionts in an isopod.</title>
        <authorList>
            <person name="Becking T."/>
            <person name="Chebbi M.A."/>
            <person name="Giraud I."/>
            <person name="Moumen B."/>
            <person name="Laverre T."/>
            <person name="Caubet Y."/>
            <person name="Peccoud J."/>
            <person name="Gilbert C."/>
            <person name="Cordaux R."/>
        </authorList>
    </citation>
    <scope>NUCLEOTIDE SEQUENCE [LARGE SCALE GENOMIC DNA]</scope>
    <source>
        <strain evidence="2">ANa2</strain>
        <tissue evidence="2">Whole body excluding digestive tract and cuticle</tissue>
    </source>
</reference>
<dbReference type="Proteomes" id="UP000326759">
    <property type="component" value="Unassembled WGS sequence"/>
</dbReference>
<dbReference type="EMBL" id="SEYY01001512">
    <property type="protein sequence ID" value="KAB7505259.1"/>
    <property type="molecule type" value="Genomic_DNA"/>
</dbReference>